<feature type="active site" evidence="2 3">
    <location>
        <position position="311"/>
    </location>
</feature>
<comment type="similarity">
    <text evidence="2">Belongs to the AB hydrolase superfamily. MetX family.</text>
</comment>
<accession>A0A368C5Z3</accession>
<dbReference type="UniPathway" id="UPA00051">
    <property type="reaction ID" value="UER00074"/>
</dbReference>
<evidence type="ECO:0000259" key="4">
    <source>
        <dbReference type="Pfam" id="PF00561"/>
    </source>
</evidence>
<reference evidence="5 6" key="1">
    <citation type="journal article" date="2018" name="Microbiome">
        <title>Fine metagenomic profile of the Mediterranean stratified and mixed water columns revealed by assembly and recruitment.</title>
        <authorList>
            <person name="Haro-Moreno J.M."/>
            <person name="Lopez-Perez M."/>
            <person name="De La Torre J.R."/>
            <person name="Picazo A."/>
            <person name="Camacho A."/>
            <person name="Rodriguez-Valera F."/>
        </authorList>
    </citation>
    <scope>NUCLEOTIDE SEQUENCE [LARGE SCALE GENOMIC DNA]</scope>
    <source>
        <strain evidence="5">MED-G78</strain>
    </source>
</reference>
<dbReference type="GO" id="GO:0004414">
    <property type="term" value="F:homoserine O-acetyltransferase activity"/>
    <property type="evidence" value="ECO:0007669"/>
    <property type="project" value="UniProtKB-UniRule"/>
</dbReference>
<dbReference type="GO" id="GO:0005737">
    <property type="term" value="C:cytoplasm"/>
    <property type="evidence" value="ECO:0007669"/>
    <property type="project" value="UniProtKB-SubCell"/>
</dbReference>
<dbReference type="HAMAP" id="MF_00296">
    <property type="entry name" value="MetX_acyltransf"/>
    <property type="match status" value="1"/>
</dbReference>
<keyword evidence="1 2" id="KW-0808">Transferase</keyword>
<protein>
    <recommendedName>
        <fullName evidence="2">Homoserine O-acetyltransferase</fullName>
        <shortName evidence="2">HAT</shortName>
        <ecNumber evidence="2">2.3.1.31</ecNumber>
    </recommendedName>
    <alternativeName>
        <fullName evidence="2">Homoserine transacetylase</fullName>
        <shortName evidence="2">HTA</shortName>
    </alternativeName>
</protein>
<dbReference type="SUPFAM" id="SSF53474">
    <property type="entry name" value="alpha/beta-Hydrolases"/>
    <property type="match status" value="1"/>
</dbReference>
<gene>
    <name evidence="2" type="primary">metXA</name>
    <name evidence="5" type="ORF">DBW92_02030</name>
</gene>
<feature type="binding site" evidence="2">
    <location>
        <position position="216"/>
    </location>
    <ligand>
        <name>substrate</name>
    </ligand>
</feature>
<evidence type="ECO:0000313" key="6">
    <source>
        <dbReference type="Proteomes" id="UP000252915"/>
    </source>
</evidence>
<dbReference type="EMBL" id="QOPI01000007">
    <property type="protein sequence ID" value="RCL44911.1"/>
    <property type="molecule type" value="Genomic_DNA"/>
</dbReference>
<dbReference type="PIRSF" id="PIRSF000443">
    <property type="entry name" value="Homoser_Ac_trans"/>
    <property type="match status" value="1"/>
</dbReference>
<dbReference type="PANTHER" id="PTHR32268:SF11">
    <property type="entry name" value="HOMOSERINE O-ACETYLTRANSFERASE"/>
    <property type="match status" value="1"/>
</dbReference>
<keyword evidence="2" id="KW-0486">Methionine biosynthesis</keyword>
<proteinExistence type="inferred from homology"/>
<dbReference type="NCBIfam" id="TIGR01392">
    <property type="entry name" value="homoserO_Ac_trn"/>
    <property type="match status" value="1"/>
</dbReference>
<keyword evidence="2" id="KW-0028">Amino-acid biosynthesis</keyword>
<organism evidence="5 6">
    <name type="scientific">SAR86 cluster bacterium</name>
    <dbReference type="NCBI Taxonomy" id="2030880"/>
    <lineage>
        <taxon>Bacteria</taxon>
        <taxon>Pseudomonadati</taxon>
        <taxon>Pseudomonadota</taxon>
        <taxon>Gammaproteobacteria</taxon>
        <taxon>SAR86 cluster</taxon>
    </lineage>
</organism>
<dbReference type="InterPro" id="IPR029058">
    <property type="entry name" value="AB_hydrolase_fold"/>
</dbReference>
<comment type="pathway">
    <text evidence="2">Amino-acid biosynthesis; L-methionine biosynthesis via de novo pathway; O-acetyl-L-homoserine from L-homoserine: step 1/1.</text>
</comment>
<comment type="function">
    <text evidence="2">Transfers an acetyl group from acetyl-CoA to L-homoserine, forming acetyl-L-homoserine.</text>
</comment>
<feature type="binding site" evidence="2">
    <location>
        <position position="345"/>
    </location>
    <ligand>
        <name>substrate</name>
    </ligand>
</feature>
<dbReference type="InterPro" id="IPR008220">
    <property type="entry name" value="HAT_MetX-like"/>
</dbReference>
<evidence type="ECO:0000256" key="3">
    <source>
        <dbReference type="PIRSR" id="PIRSR000443-1"/>
    </source>
</evidence>
<dbReference type="Gene3D" id="3.40.50.1820">
    <property type="entry name" value="alpha/beta hydrolase"/>
    <property type="match status" value="1"/>
</dbReference>
<comment type="subcellular location">
    <subcellularLocation>
        <location evidence="2">Cytoplasm</location>
    </subcellularLocation>
</comment>
<comment type="caution">
    <text evidence="2">Lacks conserved residue(s) required for the propagation of feature annotation.</text>
</comment>
<feature type="active site" description="Nucleophile" evidence="2 3">
    <location>
        <position position="146"/>
    </location>
</feature>
<evidence type="ECO:0000256" key="1">
    <source>
        <dbReference type="ARBA" id="ARBA00022679"/>
    </source>
</evidence>
<sequence>MKTKTTNYHFNSGIKLESGESLSAFDLVVETYGELNADKSNAVLVCHAFSGSHNAAGELNNDGKLGWWDEIVGPGKAIDTNKFFVVSPNNLGSCFGSTGPTSICPQTKEIYGKDFPDISVLDWVNSQEMLLNKLGISSWACVLGGSLGGMQALQWAITYPDKIKRAGIIAAAAKASSQNIALNEVGRESIRKDMNFYEGDYLKKDSFPKSGLKAARMLAHITYLSEDNMNKRFGRKMQDAESKVDESVDYQVENYLQYKGEKFSETFDANTYILMTKAMDGFDPAKEFNNKLEEALKKVKAKLLIIGFKTDWLFPPERGKEIQLAAMRSEISSSYLELDGKQGHDSFLFKSKRYEDNIKAFLSS</sequence>
<keyword evidence="2" id="KW-0963">Cytoplasm</keyword>
<dbReference type="PANTHER" id="PTHR32268">
    <property type="entry name" value="HOMOSERINE O-ACETYLTRANSFERASE"/>
    <property type="match status" value="1"/>
</dbReference>
<dbReference type="GO" id="GO:0009086">
    <property type="term" value="P:methionine biosynthetic process"/>
    <property type="evidence" value="ECO:0007669"/>
    <property type="project" value="UniProtKB-UniRule"/>
</dbReference>
<dbReference type="NCBIfam" id="NF001209">
    <property type="entry name" value="PRK00175.1"/>
    <property type="match status" value="1"/>
</dbReference>
<dbReference type="Gene3D" id="1.10.1740.110">
    <property type="match status" value="1"/>
</dbReference>
<dbReference type="AlphaFoldDB" id="A0A368C5Z3"/>
<evidence type="ECO:0000256" key="2">
    <source>
        <dbReference type="HAMAP-Rule" id="MF_00296"/>
    </source>
</evidence>
<feature type="active site" evidence="2 3">
    <location>
        <position position="344"/>
    </location>
</feature>
<dbReference type="InterPro" id="IPR000073">
    <property type="entry name" value="AB_hydrolase_1"/>
</dbReference>
<dbReference type="Pfam" id="PF00561">
    <property type="entry name" value="Abhydrolase_1"/>
    <property type="match status" value="1"/>
</dbReference>
<comment type="catalytic activity">
    <reaction evidence="2">
        <text>L-homoserine + acetyl-CoA = O-acetyl-L-homoserine + CoA</text>
        <dbReference type="Rhea" id="RHEA:13701"/>
        <dbReference type="ChEBI" id="CHEBI:57287"/>
        <dbReference type="ChEBI" id="CHEBI:57288"/>
        <dbReference type="ChEBI" id="CHEBI:57476"/>
        <dbReference type="ChEBI" id="CHEBI:57716"/>
        <dbReference type="EC" id="2.3.1.31"/>
    </reaction>
</comment>
<comment type="subunit">
    <text evidence="2">Homodimer.</text>
</comment>
<dbReference type="GO" id="GO:0009092">
    <property type="term" value="P:homoserine metabolic process"/>
    <property type="evidence" value="ECO:0007669"/>
    <property type="project" value="TreeGrafter"/>
</dbReference>
<comment type="caution">
    <text evidence="5">The sequence shown here is derived from an EMBL/GenBank/DDBJ whole genome shotgun (WGS) entry which is preliminary data.</text>
</comment>
<dbReference type="EC" id="2.3.1.31" evidence="2"/>
<name>A0A368C5Z3_9GAMM</name>
<evidence type="ECO:0000313" key="5">
    <source>
        <dbReference type="EMBL" id="RCL44911.1"/>
    </source>
</evidence>
<dbReference type="Proteomes" id="UP000252915">
    <property type="component" value="Unassembled WGS sequence"/>
</dbReference>
<keyword evidence="2 5" id="KW-0012">Acyltransferase</keyword>
<feature type="domain" description="AB hydrolase-1" evidence="4">
    <location>
        <begin position="41"/>
        <end position="350"/>
    </location>
</feature>